<name>E8ZIP6_MYCHL</name>
<dbReference type="HOGENOM" id="CLU_096783_0_0_14"/>
<dbReference type="KEGG" id="mha:HF1_10090"/>
<proteinExistence type="predicted"/>
<protein>
    <submittedName>
        <fullName evidence="2">Uncharacterized protein</fullName>
    </submittedName>
</protein>
<dbReference type="AlphaFoldDB" id="E8ZIP6"/>
<keyword evidence="3" id="KW-1185">Reference proteome</keyword>
<evidence type="ECO:0000256" key="1">
    <source>
        <dbReference type="SAM" id="MobiDB-lite"/>
    </source>
</evidence>
<accession>E8ZIP6</accession>
<gene>
    <name evidence="2" type="ORF">HF1_10090</name>
</gene>
<feature type="compositionally biased region" description="Basic and acidic residues" evidence="1">
    <location>
        <begin position="75"/>
        <end position="86"/>
    </location>
</feature>
<evidence type="ECO:0000313" key="2">
    <source>
        <dbReference type="EMBL" id="CBY93017.1"/>
    </source>
</evidence>
<evidence type="ECO:0000313" key="3">
    <source>
        <dbReference type="Proteomes" id="UP000008637"/>
    </source>
</evidence>
<organism evidence="2 3">
    <name type="scientific">Mycoplasma haemofelis (strain Langford 1)</name>
    <name type="common">Haemobartonella felis</name>
    <dbReference type="NCBI Taxonomy" id="941640"/>
    <lineage>
        <taxon>Bacteria</taxon>
        <taxon>Bacillati</taxon>
        <taxon>Mycoplasmatota</taxon>
        <taxon>Mollicutes</taxon>
        <taxon>Mycoplasmataceae</taxon>
        <taxon>Mycoplasma</taxon>
    </lineage>
</organism>
<dbReference type="Proteomes" id="UP000008637">
    <property type="component" value="Chromosome"/>
</dbReference>
<sequence>MSKTLALSLGTLGAGGFGAAGVYYFKNTPESPKETFRTKYSKALIGEDDSIWDSKLSALESSSSNPKNRNLIQAKSEKNGGKKDEAKASLKRGCHEIYSNPVNGSDDFSDFKNFCSFNNKDKIASGHQLVDGEGDFTTHWDTFNSAGKDTLYGGFKEIHDSKGNSADAEGWKGKMLKECKKISEDIFEGEITDFTRFCTKATPTPASEA</sequence>
<feature type="region of interest" description="Disordered" evidence="1">
    <location>
        <begin position="58"/>
        <end position="86"/>
    </location>
</feature>
<reference evidence="2 3" key="1">
    <citation type="journal article" date="2011" name="J. Bacteriol.">
        <title>Complete genome sequence of Mycoplasma haemofelis, a hemotropic mycoplasma.</title>
        <authorList>
            <person name="Barker E.N."/>
            <person name="Helps C.R."/>
            <person name="Peters I.R."/>
            <person name="Darby A.C."/>
            <person name="Radford A.D."/>
            <person name="Tasker S."/>
        </authorList>
    </citation>
    <scope>NUCLEOTIDE SEQUENCE [LARGE SCALE GENOMIC DNA]</scope>
    <source>
        <strain evidence="2 3">Langford 1</strain>
    </source>
</reference>
<dbReference type="EMBL" id="FR773153">
    <property type="protein sequence ID" value="CBY93017.1"/>
    <property type="molecule type" value="Genomic_DNA"/>
</dbReference>